<evidence type="ECO:0000256" key="1">
    <source>
        <dbReference type="ARBA" id="ARBA00004651"/>
    </source>
</evidence>
<evidence type="ECO:0000313" key="8">
    <source>
        <dbReference type="EMBL" id="GAY22656.1"/>
    </source>
</evidence>
<keyword evidence="4 6" id="KW-1133">Transmembrane helix</keyword>
<feature type="transmembrane region" description="Helical" evidence="6">
    <location>
        <begin position="282"/>
        <end position="300"/>
    </location>
</feature>
<dbReference type="Pfam" id="PF07690">
    <property type="entry name" value="MFS_1"/>
    <property type="match status" value="1"/>
</dbReference>
<feature type="domain" description="Major facilitator superfamily (MFS) profile" evidence="7">
    <location>
        <begin position="20"/>
        <end position="397"/>
    </location>
</feature>
<feature type="transmembrane region" description="Helical" evidence="6">
    <location>
        <begin position="20"/>
        <end position="46"/>
    </location>
</feature>
<feature type="transmembrane region" description="Helical" evidence="6">
    <location>
        <begin position="83"/>
        <end position="101"/>
    </location>
</feature>
<feature type="transmembrane region" description="Helical" evidence="6">
    <location>
        <begin position="107"/>
        <end position="130"/>
    </location>
</feature>
<keyword evidence="5 6" id="KW-0472">Membrane</keyword>
<dbReference type="PANTHER" id="PTHR43124">
    <property type="entry name" value="PURINE EFFLUX PUMP PBUE"/>
    <property type="match status" value="1"/>
</dbReference>
<evidence type="ECO:0000256" key="2">
    <source>
        <dbReference type="ARBA" id="ARBA00022475"/>
    </source>
</evidence>
<evidence type="ECO:0000256" key="5">
    <source>
        <dbReference type="ARBA" id="ARBA00023136"/>
    </source>
</evidence>
<dbReference type="AlphaFoldDB" id="A0A292ZI97"/>
<dbReference type="GO" id="GO:0022857">
    <property type="term" value="F:transmembrane transporter activity"/>
    <property type="evidence" value="ECO:0007669"/>
    <property type="project" value="InterPro"/>
</dbReference>
<feature type="transmembrane region" description="Helical" evidence="6">
    <location>
        <begin position="342"/>
        <end position="361"/>
    </location>
</feature>
<dbReference type="InterPro" id="IPR020846">
    <property type="entry name" value="MFS_dom"/>
</dbReference>
<feature type="transmembrane region" description="Helical" evidence="6">
    <location>
        <begin position="251"/>
        <end position="270"/>
    </location>
</feature>
<dbReference type="EMBL" id="BEWI01000032">
    <property type="protein sequence ID" value="GAY22656.1"/>
    <property type="molecule type" value="Genomic_DNA"/>
</dbReference>
<evidence type="ECO:0000256" key="6">
    <source>
        <dbReference type="SAM" id="Phobius"/>
    </source>
</evidence>
<feature type="transmembrane region" description="Helical" evidence="6">
    <location>
        <begin position="172"/>
        <end position="191"/>
    </location>
</feature>
<dbReference type="RefSeq" id="WP_244968636.1">
    <property type="nucleotide sequence ID" value="NZ_BATN01000027.1"/>
</dbReference>
<dbReference type="Gene3D" id="1.20.1250.20">
    <property type="entry name" value="MFS general substrate transporter like domains"/>
    <property type="match status" value="1"/>
</dbReference>
<dbReference type="PANTHER" id="PTHR43124:SF10">
    <property type="entry name" value="PURINE EFFLUX PUMP PBUE"/>
    <property type="match status" value="1"/>
</dbReference>
<keyword evidence="2" id="KW-1003">Cell membrane</keyword>
<dbReference type="InterPro" id="IPR050189">
    <property type="entry name" value="MFS_Efflux_Transporters"/>
</dbReference>
<proteinExistence type="predicted"/>
<dbReference type="GO" id="GO:0005886">
    <property type="term" value="C:plasma membrane"/>
    <property type="evidence" value="ECO:0007669"/>
    <property type="project" value="UniProtKB-SubCell"/>
</dbReference>
<evidence type="ECO:0000259" key="7">
    <source>
        <dbReference type="PROSITE" id="PS50850"/>
    </source>
</evidence>
<feature type="transmembrane region" description="Helical" evidence="6">
    <location>
        <begin position="142"/>
        <end position="166"/>
    </location>
</feature>
<gene>
    <name evidence="8" type="ORF">SFOMI_3215</name>
</gene>
<evidence type="ECO:0000313" key="9">
    <source>
        <dbReference type="Proteomes" id="UP000221538"/>
    </source>
</evidence>
<dbReference type="Proteomes" id="UP000221538">
    <property type="component" value="Unassembled WGS sequence"/>
</dbReference>
<sequence length="400" mass="40282">MPRPLLLLPRFSADGAWLPVLALSAMTLLVQGCTLMSLGVLLPGIAADFGGQAGGGATAFLLAMSLASLAVGSSMGKAGVRPVLLIGVLLSAAGFALAAIAQQRTALMAGMALSGFGAGASTIVPGIAVITRHHVARRGLALAVFLGAAVVAGAVVPPFVAAAMTFWTWRMAMLFCSAAIMLACPLLVLLVPGGRTDAGPMPVERTARPAAIRTGNFLRIALAMTLLQLAINGVLFAAVDSLMAEGLSQSTAVLAYSSANLLGLPALLMGGMLADRLGARRSLTATALLLAAGTMALLGVRMMDMAGVWLFVLLWGVASALPGQSGSMLLADAAEAEAFPRLLGLNTAIISLVGALAPLWTDQMRAAGGGYGLPVSVYAALALAAAPLIASVRSSQCEAG</sequence>
<comment type="caution">
    <text evidence="8">The sequence shown here is derived from an EMBL/GenBank/DDBJ whole genome shotgun (WGS) entry which is preliminary data.</text>
</comment>
<evidence type="ECO:0000256" key="3">
    <source>
        <dbReference type="ARBA" id="ARBA00022692"/>
    </source>
</evidence>
<feature type="transmembrane region" description="Helical" evidence="6">
    <location>
        <begin position="52"/>
        <end position="71"/>
    </location>
</feature>
<organism evidence="8 9">
    <name type="scientific">Sphingobium fuliginis (strain ATCC 27551)</name>
    <dbReference type="NCBI Taxonomy" id="336203"/>
    <lineage>
        <taxon>Bacteria</taxon>
        <taxon>Pseudomonadati</taxon>
        <taxon>Pseudomonadota</taxon>
        <taxon>Alphaproteobacteria</taxon>
        <taxon>Sphingomonadales</taxon>
        <taxon>Sphingomonadaceae</taxon>
        <taxon>Sphingobium</taxon>
    </lineage>
</organism>
<protein>
    <submittedName>
        <fullName evidence="8">Multidrug resistance transporter, Bcr family</fullName>
    </submittedName>
</protein>
<dbReference type="PROSITE" id="PS50850">
    <property type="entry name" value="MFS"/>
    <property type="match status" value="1"/>
</dbReference>
<accession>A0A292ZI97</accession>
<reference evidence="8 9" key="2">
    <citation type="journal article" date="2013" name="Environ. Sci. Technol.">
        <title>The 4-tert-butylphenol-utilizing bacterium Sphingobium fuliginis OMI can degrade bisphenols via phenolic ring hydroxylation and meta-cleavage pathway.</title>
        <authorList>
            <person name="Ogata Y."/>
            <person name="Goda S."/>
            <person name="Toyama T."/>
            <person name="Sei K."/>
            <person name="Ike M."/>
        </authorList>
    </citation>
    <scope>NUCLEOTIDE SEQUENCE [LARGE SCALE GENOMIC DNA]</scope>
    <source>
        <strain evidence="8 9">OMI</strain>
    </source>
</reference>
<keyword evidence="3 6" id="KW-0812">Transmembrane</keyword>
<dbReference type="InterPro" id="IPR011701">
    <property type="entry name" value="MFS"/>
</dbReference>
<reference evidence="8 9" key="1">
    <citation type="journal article" date="2013" name="Biodegradation">
        <title>Occurrence of 4-tert-butylphenol (4-t-BP) biodegradation in an aquatic sample caused by the presence of Spirodela polyrrhiza and isolation of a 4-t-BP-utilizing bacterium.</title>
        <authorList>
            <person name="Ogata Y."/>
            <person name="Toyama T."/>
            <person name="Yu N."/>
            <person name="Wang X."/>
            <person name="Sei K."/>
            <person name="Ike M."/>
        </authorList>
    </citation>
    <scope>NUCLEOTIDE SEQUENCE [LARGE SCALE GENOMIC DNA]</scope>
    <source>
        <strain evidence="8 9">OMI</strain>
    </source>
</reference>
<evidence type="ECO:0000256" key="4">
    <source>
        <dbReference type="ARBA" id="ARBA00022989"/>
    </source>
</evidence>
<feature type="transmembrane region" description="Helical" evidence="6">
    <location>
        <begin position="373"/>
        <end position="392"/>
    </location>
</feature>
<comment type="subcellular location">
    <subcellularLocation>
        <location evidence="1">Cell membrane</location>
        <topology evidence="1">Multi-pass membrane protein</topology>
    </subcellularLocation>
</comment>
<dbReference type="InterPro" id="IPR036259">
    <property type="entry name" value="MFS_trans_sf"/>
</dbReference>
<dbReference type="PROSITE" id="PS51257">
    <property type="entry name" value="PROKAR_LIPOPROTEIN"/>
    <property type="match status" value="1"/>
</dbReference>
<feature type="transmembrane region" description="Helical" evidence="6">
    <location>
        <begin position="306"/>
        <end position="330"/>
    </location>
</feature>
<name>A0A292ZI97_SPHSA</name>
<feature type="transmembrane region" description="Helical" evidence="6">
    <location>
        <begin position="217"/>
        <end position="239"/>
    </location>
</feature>
<dbReference type="SUPFAM" id="SSF103473">
    <property type="entry name" value="MFS general substrate transporter"/>
    <property type="match status" value="1"/>
</dbReference>